<dbReference type="SUPFAM" id="SSF51182">
    <property type="entry name" value="RmlC-like cupins"/>
    <property type="match status" value="1"/>
</dbReference>
<organism evidence="2 3">
    <name type="scientific">Desulforhopalus singaporensis</name>
    <dbReference type="NCBI Taxonomy" id="91360"/>
    <lineage>
        <taxon>Bacteria</taxon>
        <taxon>Pseudomonadati</taxon>
        <taxon>Thermodesulfobacteriota</taxon>
        <taxon>Desulfobulbia</taxon>
        <taxon>Desulfobulbales</taxon>
        <taxon>Desulfocapsaceae</taxon>
        <taxon>Desulforhopalus</taxon>
    </lineage>
</organism>
<keyword evidence="3" id="KW-1185">Reference proteome</keyword>
<dbReference type="InterPro" id="IPR014710">
    <property type="entry name" value="RmlC-like_jellyroll"/>
</dbReference>
<dbReference type="EMBL" id="FNJI01000050">
    <property type="protein sequence ID" value="SDP77781.1"/>
    <property type="molecule type" value="Genomic_DNA"/>
</dbReference>
<reference evidence="2 3" key="1">
    <citation type="submission" date="2016-10" db="EMBL/GenBank/DDBJ databases">
        <authorList>
            <person name="de Groot N.N."/>
        </authorList>
    </citation>
    <scope>NUCLEOTIDE SEQUENCE [LARGE SCALE GENOMIC DNA]</scope>
    <source>
        <strain evidence="2 3">DSM 12130</strain>
    </source>
</reference>
<sequence>MKQIFPEPIQNLPEADIPVEGITAYLSQSETHQIVFMQFDKDVDLPEHSHAAQIGIVLEGKIDLIIDGEKGSYYKGDRYYIPEGIKHSGKIYAGYADMTFFNEPDRYSKKQDRA</sequence>
<evidence type="ECO:0000313" key="2">
    <source>
        <dbReference type="EMBL" id="SDP77781.1"/>
    </source>
</evidence>
<proteinExistence type="predicted"/>
<dbReference type="Gene3D" id="2.60.120.10">
    <property type="entry name" value="Jelly Rolls"/>
    <property type="match status" value="1"/>
</dbReference>
<dbReference type="RefSeq" id="WP_092225950.1">
    <property type="nucleotide sequence ID" value="NZ_FNJI01000050.1"/>
</dbReference>
<evidence type="ECO:0000259" key="1">
    <source>
        <dbReference type="Pfam" id="PF07883"/>
    </source>
</evidence>
<dbReference type="Pfam" id="PF07883">
    <property type="entry name" value="Cupin_2"/>
    <property type="match status" value="1"/>
</dbReference>
<dbReference type="AlphaFoldDB" id="A0A1H0VHG1"/>
<name>A0A1H0VHG1_9BACT</name>
<gene>
    <name evidence="2" type="ORF">SAMN05660330_04070</name>
</gene>
<evidence type="ECO:0000313" key="3">
    <source>
        <dbReference type="Proteomes" id="UP000199073"/>
    </source>
</evidence>
<feature type="domain" description="Cupin type-2" evidence="1">
    <location>
        <begin position="44"/>
        <end position="88"/>
    </location>
</feature>
<dbReference type="InterPro" id="IPR013096">
    <property type="entry name" value="Cupin_2"/>
</dbReference>
<dbReference type="Proteomes" id="UP000199073">
    <property type="component" value="Unassembled WGS sequence"/>
</dbReference>
<dbReference type="InterPro" id="IPR011051">
    <property type="entry name" value="RmlC_Cupin_sf"/>
</dbReference>
<protein>
    <submittedName>
        <fullName evidence="2">Cupin domain-containing protein</fullName>
    </submittedName>
</protein>
<dbReference type="OrthoDB" id="882143at2"/>
<accession>A0A1H0VHG1</accession>
<dbReference type="STRING" id="91360.SAMN05660330_04070"/>